<protein>
    <submittedName>
        <fullName evidence="1">Uncharacterized protein</fullName>
    </submittedName>
</protein>
<dbReference type="OrthoDB" id="5478301at2"/>
<evidence type="ECO:0000313" key="1">
    <source>
        <dbReference type="EMBL" id="PRQ08814.1"/>
    </source>
</evidence>
<dbReference type="RefSeq" id="WP_106088480.1">
    <property type="nucleotide sequence ID" value="NZ_PVNL01000035.1"/>
</dbReference>
<dbReference type="Proteomes" id="UP000238823">
    <property type="component" value="Unassembled WGS sequence"/>
</dbReference>
<reference evidence="1 2" key="1">
    <citation type="submission" date="2018-03" db="EMBL/GenBank/DDBJ databases">
        <title>Draft Genome Sequences of the Obligatory Marine Myxobacteria Enhygromyxa salina SWB007.</title>
        <authorList>
            <person name="Poehlein A."/>
            <person name="Moghaddam J.A."/>
            <person name="Harms H."/>
            <person name="Alanjari M."/>
            <person name="Koenig G.M."/>
            <person name="Daniel R."/>
            <person name="Schaeberle T.F."/>
        </authorList>
    </citation>
    <scope>NUCLEOTIDE SEQUENCE [LARGE SCALE GENOMIC DNA]</scope>
    <source>
        <strain evidence="1 2">SWB007</strain>
    </source>
</reference>
<sequence>MTRAALHPGIGRLLASRRLGSLADSRHRFTVSREQALLRLRQQVRERDEGQWDWTSFVVRAANAMSEIPEARVEVDQGADEQLRVTTIDVITPGTEFTGLDLADMLAGALEPDLGEPISGGDPDLRLSRFRMLIGRAINAALAREPVALELETPVGGRRFERREQLSEGRDPYIERKLGACVGTSRFVVRVIEPRPGLSSRLGRWLRRRGELAEELGALWDSQRLLDRVDQHLTDQAEDGTRSLGPVLAAEPVRFGDHALYGPQRAVPAPASGASVRDWGSVVLVRDGILIVDLGPALREQQIDVASLAGWIDCPKLRLTADERSVVRDANFELLVAWLHDYHSRSDATGSVSWPEGLGDGLTSASGHAIPITQLAEDARRGRELIYVWRHQAADVPVHARAQVVALSPSQELLVRERFADMRLVPLRAIGNQGDVDPADLTSLQAGSYEALALVKDSPLRPEPEQGPLALDLRVSVDAYVHRASTASTGFIVILAYERRVAQIHDHTKVVAGVTLICRVRGEGTAIDVAALRRDHVTIGKIAELCRARTHAHWEALLAHAMSRAKPWENPLLRGALDALGPRAIDLRYQKTEDGVRLGWRDTVLLDVELGRVLADPSTRARGQAPPLGPAKTLRDALRQLRERGFVLLAHPHKRYDRLVSDDPQLRPWLLHDGDAARALLTRVVGAATVLDMPVVAEAHPLVIASPLEDQRHLLRGRETIERDLQRSPTDPMARQRLLGHLLVARGLGVDAPGLNSGGASTDALGLETVPLLDRYDPRALSPTRLVSLASVLSERPPPGLVPAGAVHRGLPRPMLEVTPGLADLLAQVEDLEPGSTAGASAESDIAIDAHRGDRGSSVAIRRRSRGVPPLLATSVVHAFVIGRLQVAGDANSDGIALWASGLRVGELELPEPLGRVSGRLLLTPQGQQVGQARVREEVTRQARALLADALRQRTLLPPDGPQRRRLDHFVEYIRAAVRVEDRFALAEDLGLTEPEDRGKRVAALRAMSLSAAPLRPLSGRREGSLSEVVRLSLAMRVHFDTAMLSWRAAKLGKRRRDDSLEIEFGLRNGWIQRGLDADGDLPDVEHRRAALLAGVFVIAEFFTQARERDDVPLGPEHLVVALWRLLKLS</sequence>
<name>A0A2S9YUQ1_9BACT</name>
<accession>A0A2S9YUQ1</accession>
<gene>
    <name evidence="1" type="ORF">ENSA7_14460</name>
</gene>
<evidence type="ECO:0000313" key="2">
    <source>
        <dbReference type="Proteomes" id="UP000238823"/>
    </source>
</evidence>
<dbReference type="EMBL" id="PVNL01000035">
    <property type="protein sequence ID" value="PRQ08814.1"/>
    <property type="molecule type" value="Genomic_DNA"/>
</dbReference>
<proteinExistence type="predicted"/>
<organism evidence="1 2">
    <name type="scientific">Enhygromyxa salina</name>
    <dbReference type="NCBI Taxonomy" id="215803"/>
    <lineage>
        <taxon>Bacteria</taxon>
        <taxon>Pseudomonadati</taxon>
        <taxon>Myxococcota</taxon>
        <taxon>Polyangia</taxon>
        <taxon>Nannocystales</taxon>
        <taxon>Nannocystaceae</taxon>
        <taxon>Enhygromyxa</taxon>
    </lineage>
</organism>
<comment type="caution">
    <text evidence="1">The sequence shown here is derived from an EMBL/GenBank/DDBJ whole genome shotgun (WGS) entry which is preliminary data.</text>
</comment>
<dbReference type="AlphaFoldDB" id="A0A2S9YUQ1"/>